<feature type="domain" description="Histidine kinase" evidence="13">
    <location>
        <begin position="484"/>
        <end position="588"/>
    </location>
</feature>
<evidence type="ECO:0000256" key="10">
    <source>
        <dbReference type="ARBA" id="ARBA00023012"/>
    </source>
</evidence>
<keyword evidence="5" id="KW-0597">Phosphoprotein</keyword>
<accession>A0A7X0VYZ6</accession>
<proteinExistence type="predicted"/>
<dbReference type="InterPro" id="IPR004358">
    <property type="entry name" value="Sig_transdc_His_kin-like_C"/>
</dbReference>
<dbReference type="SUPFAM" id="SSF55874">
    <property type="entry name" value="ATPase domain of HSP90 chaperone/DNA topoisomerase II/histidine kinase"/>
    <property type="match status" value="1"/>
</dbReference>
<evidence type="ECO:0000256" key="12">
    <source>
        <dbReference type="SAM" id="Phobius"/>
    </source>
</evidence>
<dbReference type="GO" id="GO:0000155">
    <property type="term" value="F:phosphorelay sensor kinase activity"/>
    <property type="evidence" value="ECO:0007669"/>
    <property type="project" value="InterPro"/>
</dbReference>
<dbReference type="SMART" id="SM00387">
    <property type="entry name" value="HATPase_c"/>
    <property type="match status" value="1"/>
</dbReference>
<dbReference type="Proteomes" id="UP000564644">
    <property type="component" value="Unassembled WGS sequence"/>
</dbReference>
<dbReference type="Pfam" id="PF06580">
    <property type="entry name" value="His_kinase"/>
    <property type="match status" value="1"/>
</dbReference>
<evidence type="ECO:0000256" key="8">
    <source>
        <dbReference type="ARBA" id="ARBA00022777"/>
    </source>
</evidence>
<dbReference type="PANTHER" id="PTHR34220:SF7">
    <property type="entry name" value="SENSOR HISTIDINE KINASE YPDA"/>
    <property type="match status" value="1"/>
</dbReference>
<protein>
    <recommendedName>
        <fullName evidence="3">histidine kinase</fullName>
        <ecNumber evidence="3">2.7.13.3</ecNumber>
    </recommendedName>
</protein>
<evidence type="ECO:0000256" key="1">
    <source>
        <dbReference type="ARBA" id="ARBA00000085"/>
    </source>
</evidence>
<evidence type="ECO:0000313" key="16">
    <source>
        <dbReference type="Proteomes" id="UP000564644"/>
    </source>
</evidence>
<dbReference type="InterPro" id="IPR005467">
    <property type="entry name" value="His_kinase_dom"/>
</dbReference>
<keyword evidence="9" id="KW-0067">ATP-binding</keyword>
<evidence type="ECO:0000313" key="15">
    <source>
        <dbReference type="EMBL" id="MBB6733463.1"/>
    </source>
</evidence>
<keyword evidence="16" id="KW-1185">Reference proteome</keyword>
<reference evidence="15 16" key="1">
    <citation type="submission" date="2020-08" db="EMBL/GenBank/DDBJ databases">
        <title>Cohnella phylogeny.</title>
        <authorList>
            <person name="Dunlap C."/>
        </authorList>
    </citation>
    <scope>NUCLEOTIDE SEQUENCE [LARGE SCALE GENOMIC DNA]</scope>
    <source>
        <strain evidence="15 16">CBP 2801</strain>
    </source>
</reference>
<dbReference type="PROSITE" id="PS50885">
    <property type="entry name" value="HAMP"/>
    <property type="match status" value="1"/>
</dbReference>
<evidence type="ECO:0000256" key="2">
    <source>
        <dbReference type="ARBA" id="ARBA00004651"/>
    </source>
</evidence>
<dbReference type="Pfam" id="PF02518">
    <property type="entry name" value="HATPase_c"/>
    <property type="match status" value="1"/>
</dbReference>
<feature type="transmembrane region" description="Helical" evidence="12">
    <location>
        <begin position="20"/>
        <end position="43"/>
    </location>
</feature>
<keyword evidence="8 15" id="KW-0418">Kinase</keyword>
<keyword evidence="12" id="KW-0812">Transmembrane</keyword>
<dbReference type="GO" id="GO:0005524">
    <property type="term" value="F:ATP binding"/>
    <property type="evidence" value="ECO:0007669"/>
    <property type="project" value="UniProtKB-KW"/>
</dbReference>
<evidence type="ECO:0000259" key="14">
    <source>
        <dbReference type="PROSITE" id="PS50885"/>
    </source>
</evidence>
<gene>
    <name evidence="15" type="ORF">H7C18_21295</name>
</gene>
<dbReference type="Gene3D" id="3.30.565.10">
    <property type="entry name" value="Histidine kinase-like ATPase, C-terminal domain"/>
    <property type="match status" value="1"/>
</dbReference>
<evidence type="ECO:0000259" key="13">
    <source>
        <dbReference type="PROSITE" id="PS50109"/>
    </source>
</evidence>
<dbReference type="PANTHER" id="PTHR34220">
    <property type="entry name" value="SENSOR HISTIDINE KINASE YPDA"/>
    <property type="match status" value="1"/>
</dbReference>
<dbReference type="GO" id="GO:0005886">
    <property type="term" value="C:plasma membrane"/>
    <property type="evidence" value="ECO:0007669"/>
    <property type="project" value="UniProtKB-SubCell"/>
</dbReference>
<dbReference type="AlphaFoldDB" id="A0A7X0VYZ6"/>
<dbReference type="InterPro" id="IPR036890">
    <property type="entry name" value="HATPase_C_sf"/>
</dbReference>
<dbReference type="Gene3D" id="6.10.340.10">
    <property type="match status" value="1"/>
</dbReference>
<comment type="subcellular location">
    <subcellularLocation>
        <location evidence="2">Cell membrane</location>
        <topology evidence="2">Multi-pass membrane protein</topology>
    </subcellularLocation>
</comment>
<sequence>MNVRTKLLAPSPTLLGNLKFRWQLLISFLFISLAIIALTDAAYQVSMRGRILQQNTETLDYVVEQTTHNIETRLQYYKRLSLFLTSDQSFLRSVQNEDPAARQTGFQSIQSDFSALMSSNVASLANLMVYSANPNLVKDGKITFGLDERTRREMDGPLRLDADNSIWRPTWKDDRGQKVFSLFSRLPGSDPSVESLLELRIYETDLFGLISKGSPSYRIYVLSDGGGVMSSTDRTLLGKSVGDLSGPERPFVQMKDGVEHRTIGGVLYAAAKGTTDNGWSVIGVVGLSGLIEQELRDVNRSILLFSLVAVVLALLLTLFFSSRLNRRMMLLNKKIQYIRLGEFDRDIVIPGKDEFSMLSKAMDATRTNLKLLVSEIKEEAEQRQKAEMNALRSQINAHFIFNTLSGIRRMVTNREMEGVKEAIDALATFFRISLSDKGDSITVAREIEHLTSYIDLQKRRYDDDILIDLEVREETLGLRTVRLVLQPMVENAIFHGRRSDGRKLRITVRTEIRGDRLAMEVEDDGAGIPPERLADIRRGEIRSERGGGYGIANVERRIRLVAGDPYGIEMDSQEGRGTRMTIWQPLRSDG</sequence>
<evidence type="ECO:0000256" key="5">
    <source>
        <dbReference type="ARBA" id="ARBA00022553"/>
    </source>
</evidence>
<evidence type="ECO:0000256" key="6">
    <source>
        <dbReference type="ARBA" id="ARBA00022679"/>
    </source>
</evidence>
<feature type="transmembrane region" description="Helical" evidence="12">
    <location>
        <begin position="302"/>
        <end position="320"/>
    </location>
</feature>
<dbReference type="EMBL" id="JACJVO010000027">
    <property type="protein sequence ID" value="MBB6733463.1"/>
    <property type="molecule type" value="Genomic_DNA"/>
</dbReference>
<comment type="catalytic activity">
    <reaction evidence="1">
        <text>ATP + protein L-histidine = ADP + protein N-phospho-L-histidine.</text>
        <dbReference type="EC" id="2.7.13.3"/>
    </reaction>
</comment>
<evidence type="ECO:0000256" key="3">
    <source>
        <dbReference type="ARBA" id="ARBA00012438"/>
    </source>
</evidence>
<keyword evidence="11 12" id="KW-0472">Membrane</keyword>
<dbReference type="PROSITE" id="PS50109">
    <property type="entry name" value="HIS_KIN"/>
    <property type="match status" value="1"/>
</dbReference>
<evidence type="ECO:0000256" key="11">
    <source>
        <dbReference type="ARBA" id="ARBA00023136"/>
    </source>
</evidence>
<evidence type="ECO:0000256" key="9">
    <source>
        <dbReference type="ARBA" id="ARBA00022840"/>
    </source>
</evidence>
<organism evidence="15 16">
    <name type="scientific">Cohnella zeiphila</name>
    <dbReference type="NCBI Taxonomy" id="2761120"/>
    <lineage>
        <taxon>Bacteria</taxon>
        <taxon>Bacillati</taxon>
        <taxon>Bacillota</taxon>
        <taxon>Bacilli</taxon>
        <taxon>Bacillales</taxon>
        <taxon>Paenibacillaceae</taxon>
        <taxon>Cohnella</taxon>
    </lineage>
</organism>
<name>A0A7X0VYZ6_9BACL</name>
<feature type="domain" description="HAMP" evidence="14">
    <location>
        <begin position="322"/>
        <end position="374"/>
    </location>
</feature>
<keyword evidence="12" id="KW-1133">Transmembrane helix</keyword>
<dbReference type="InterPro" id="IPR003660">
    <property type="entry name" value="HAMP_dom"/>
</dbReference>
<keyword evidence="10" id="KW-0902">Two-component regulatory system</keyword>
<dbReference type="InterPro" id="IPR050640">
    <property type="entry name" value="Bact_2-comp_sensor_kinase"/>
</dbReference>
<keyword evidence="4" id="KW-1003">Cell membrane</keyword>
<dbReference type="InterPro" id="IPR003594">
    <property type="entry name" value="HATPase_dom"/>
</dbReference>
<evidence type="ECO:0000256" key="4">
    <source>
        <dbReference type="ARBA" id="ARBA00022475"/>
    </source>
</evidence>
<keyword evidence="7" id="KW-0547">Nucleotide-binding</keyword>
<dbReference type="PRINTS" id="PR00344">
    <property type="entry name" value="BCTRLSENSOR"/>
</dbReference>
<dbReference type="RefSeq" id="WP_185131122.1">
    <property type="nucleotide sequence ID" value="NZ_JACJVO010000027.1"/>
</dbReference>
<evidence type="ECO:0000256" key="7">
    <source>
        <dbReference type="ARBA" id="ARBA00022741"/>
    </source>
</evidence>
<keyword evidence="6" id="KW-0808">Transferase</keyword>
<dbReference type="InterPro" id="IPR010559">
    <property type="entry name" value="Sig_transdc_His_kin_internal"/>
</dbReference>
<comment type="caution">
    <text evidence="15">The sequence shown here is derived from an EMBL/GenBank/DDBJ whole genome shotgun (WGS) entry which is preliminary data.</text>
</comment>
<dbReference type="EC" id="2.7.13.3" evidence="3"/>